<reference evidence="1" key="1">
    <citation type="submission" date="2017-05" db="UniProtKB">
        <authorList>
            <consortium name="EnsemblMetazoa"/>
        </authorList>
    </citation>
    <scope>IDENTIFICATION</scope>
</reference>
<accession>A0A1X7UP74</accession>
<organism evidence="1">
    <name type="scientific">Amphimedon queenslandica</name>
    <name type="common">Sponge</name>
    <dbReference type="NCBI Taxonomy" id="400682"/>
    <lineage>
        <taxon>Eukaryota</taxon>
        <taxon>Metazoa</taxon>
        <taxon>Porifera</taxon>
        <taxon>Demospongiae</taxon>
        <taxon>Heteroscleromorpha</taxon>
        <taxon>Haplosclerida</taxon>
        <taxon>Niphatidae</taxon>
        <taxon>Amphimedon</taxon>
    </lineage>
</organism>
<protein>
    <submittedName>
        <fullName evidence="1">Uncharacterized protein</fullName>
    </submittedName>
</protein>
<evidence type="ECO:0000313" key="1">
    <source>
        <dbReference type="EnsemblMetazoa" id="Aqu2.1.29461_001"/>
    </source>
</evidence>
<dbReference type="AlphaFoldDB" id="A0A1X7UP74"/>
<dbReference type="EnsemblMetazoa" id="Aqu2.1.29461_001">
    <property type="protein sequence ID" value="Aqu2.1.29461_001"/>
    <property type="gene ID" value="Aqu2.1.29461"/>
</dbReference>
<name>A0A1X7UP74_AMPQE</name>
<proteinExistence type="predicted"/>
<dbReference type="InParanoid" id="A0A1X7UP74"/>
<sequence>MLLFNEFLKLFKLVFGQNLSQIDQKKFQFYNFFSCRNSD</sequence>